<protein>
    <submittedName>
        <fullName evidence="1">Uncharacterized protein</fullName>
    </submittedName>
</protein>
<sequence>MGMPERKKGYPRYSLVPSQARLESKEELPTQIGVISKWTQLSNIFSYAIISSSTQNKMNKREERTSHKQAVRSTRFWLGLCEWNLHSRKTGLVHLASHFGMLEEWLT</sequence>
<dbReference type="AlphaFoldDB" id="R4IUE9"/>
<dbReference type="EMBL" id="KC189947">
    <property type="protein sequence ID" value="AGC78877.1"/>
    <property type="molecule type" value="Genomic_DNA"/>
</dbReference>
<accession>R4IUE9</accession>
<proteinExistence type="predicted"/>
<name>R4IUE9_VICFA</name>
<reference evidence="1" key="1">
    <citation type="journal article" date="2013" name="Front. Plant Sci.">
        <title>Mitochondrial Genome Sequence of the Legume Vicia faba.</title>
        <authorList>
            <person name="Negruk V."/>
        </authorList>
    </citation>
    <scope>NUCLEOTIDE SEQUENCE</scope>
</reference>
<evidence type="ECO:0000313" key="1">
    <source>
        <dbReference type="EMBL" id="AGC78877.1"/>
    </source>
</evidence>
<keyword evidence="1" id="KW-0496">Mitochondrion</keyword>
<organism evidence="1">
    <name type="scientific">Vicia faba</name>
    <name type="common">Broad bean</name>
    <name type="synonym">Faba vulgaris</name>
    <dbReference type="NCBI Taxonomy" id="3906"/>
    <lineage>
        <taxon>Eukaryota</taxon>
        <taxon>Viridiplantae</taxon>
        <taxon>Streptophyta</taxon>
        <taxon>Embryophyta</taxon>
        <taxon>Tracheophyta</taxon>
        <taxon>Spermatophyta</taxon>
        <taxon>Magnoliopsida</taxon>
        <taxon>eudicotyledons</taxon>
        <taxon>Gunneridae</taxon>
        <taxon>Pentapetalae</taxon>
        <taxon>rosids</taxon>
        <taxon>fabids</taxon>
        <taxon>Fabales</taxon>
        <taxon>Fabaceae</taxon>
        <taxon>Papilionoideae</taxon>
        <taxon>50 kb inversion clade</taxon>
        <taxon>NPAAA clade</taxon>
        <taxon>Hologalegina</taxon>
        <taxon>IRL clade</taxon>
        <taxon>Fabeae</taxon>
        <taxon>Vicia</taxon>
    </lineage>
</organism>
<dbReference type="EMBL" id="KC189947">
    <property type="protein sequence ID" value="AGC78916.1"/>
    <property type="molecule type" value="Genomic_DNA"/>
</dbReference>
<geneLocation type="mitochondrion" evidence="1"/>